<dbReference type="Proteomes" id="UP000032160">
    <property type="component" value="Chromosome I"/>
</dbReference>
<accession>X5MF30</accession>
<reference evidence="1 2" key="1">
    <citation type="journal article" date="2014" name="Front. Genet.">
        <title>Genome and metabolic network of "Candidatus Phaeomarinobacter ectocarpi" Ec32, a new candidate genus of Alphaproteobacteria frequently associated with brown algae.</title>
        <authorList>
            <person name="Dittami S.M."/>
            <person name="Barbeyron T."/>
            <person name="Boyen C."/>
            <person name="Cambefort J."/>
            <person name="Collet G."/>
            <person name="Delage L."/>
            <person name="Gobet A."/>
            <person name="Groisillier A."/>
            <person name="Leblanc C."/>
            <person name="Michel G."/>
            <person name="Scornet D."/>
            <person name="Siegel A."/>
            <person name="Tapia J.E."/>
            <person name="Tonon T."/>
        </authorList>
    </citation>
    <scope>NUCLEOTIDE SEQUENCE [LARGE SCALE GENOMIC DNA]</scope>
    <source>
        <strain evidence="1 2">Ec32</strain>
    </source>
</reference>
<dbReference type="EMBL" id="HG966617">
    <property type="protein sequence ID" value="CDO61312.1"/>
    <property type="molecule type" value="Genomic_DNA"/>
</dbReference>
<dbReference type="HOGENOM" id="CLU_3077948_0_0_5"/>
<gene>
    <name evidence="1" type="ORF">BN1012_Phect3100</name>
</gene>
<name>X5MF30_9HYPH</name>
<evidence type="ECO:0000313" key="1">
    <source>
        <dbReference type="EMBL" id="CDO61312.1"/>
    </source>
</evidence>
<dbReference type="STRING" id="1458461.BN1012_Phect3100"/>
<keyword evidence="2" id="KW-1185">Reference proteome</keyword>
<sequence>MKGAVLDNPRNVTFRRAIASGALFSGKAPTWGCTYQDTQKTNEDFYSNPLKY</sequence>
<dbReference type="KEGG" id="pect:BN1012_Phect3100"/>
<organism evidence="1 2">
    <name type="scientific">Candidatus Phaeomarinibacter ectocarpi</name>
    <dbReference type="NCBI Taxonomy" id="1458461"/>
    <lineage>
        <taxon>Bacteria</taxon>
        <taxon>Pseudomonadati</taxon>
        <taxon>Pseudomonadota</taxon>
        <taxon>Alphaproteobacteria</taxon>
        <taxon>Hyphomicrobiales</taxon>
        <taxon>Parvibaculaceae</taxon>
        <taxon>Candidatus Phaeomarinibacter</taxon>
    </lineage>
</organism>
<evidence type="ECO:0000313" key="2">
    <source>
        <dbReference type="Proteomes" id="UP000032160"/>
    </source>
</evidence>
<proteinExistence type="predicted"/>
<protein>
    <submittedName>
        <fullName evidence="1">Uncharacterized protein</fullName>
    </submittedName>
</protein>
<dbReference type="AlphaFoldDB" id="X5MF30"/>